<dbReference type="VEuPathDB" id="FungiDB:VP01_13067g1"/>
<accession>A0A0L6VPS0</accession>
<dbReference type="EMBL" id="LAVV01003407">
    <property type="protein sequence ID" value="KNZ62160.1"/>
    <property type="molecule type" value="Genomic_DNA"/>
</dbReference>
<gene>
    <name evidence="2" type="ORF">VP01_13067g1</name>
</gene>
<evidence type="ECO:0000256" key="1">
    <source>
        <dbReference type="SAM" id="MobiDB-lite"/>
    </source>
</evidence>
<dbReference type="Proteomes" id="UP000037035">
    <property type="component" value="Unassembled WGS sequence"/>
</dbReference>
<comment type="caution">
    <text evidence="2">The sequence shown here is derived from an EMBL/GenBank/DDBJ whole genome shotgun (WGS) entry which is preliminary data.</text>
</comment>
<sequence>MKVCVCHENGCGKKLYHDSNRIERVGEPVSDGTYQKHQRLDRLNALLRPTNNKNAQSVGRPIHTPTAQELSKFEGQNVVEGSPPQGELACDEDHHNDDQQTSQQSEFAGQFRFMDAHALH</sequence>
<dbReference type="OrthoDB" id="3253623at2759"/>
<feature type="non-terminal residue" evidence="2">
    <location>
        <position position="120"/>
    </location>
</feature>
<feature type="region of interest" description="Disordered" evidence="1">
    <location>
        <begin position="77"/>
        <end position="104"/>
    </location>
</feature>
<evidence type="ECO:0000313" key="2">
    <source>
        <dbReference type="EMBL" id="KNZ62160.1"/>
    </source>
</evidence>
<evidence type="ECO:0000313" key="3">
    <source>
        <dbReference type="Proteomes" id="UP000037035"/>
    </source>
</evidence>
<organism evidence="2 3">
    <name type="scientific">Puccinia sorghi</name>
    <dbReference type="NCBI Taxonomy" id="27349"/>
    <lineage>
        <taxon>Eukaryota</taxon>
        <taxon>Fungi</taxon>
        <taxon>Dikarya</taxon>
        <taxon>Basidiomycota</taxon>
        <taxon>Pucciniomycotina</taxon>
        <taxon>Pucciniomycetes</taxon>
        <taxon>Pucciniales</taxon>
        <taxon>Pucciniaceae</taxon>
        <taxon>Puccinia</taxon>
    </lineage>
</organism>
<reference evidence="2 3" key="1">
    <citation type="submission" date="2015-08" db="EMBL/GenBank/DDBJ databases">
        <title>Next Generation Sequencing and Analysis of the Genome of Puccinia sorghi L Schw, the Causal Agent of Maize Common Rust.</title>
        <authorList>
            <person name="Rochi L."/>
            <person name="Burguener G."/>
            <person name="Darino M."/>
            <person name="Turjanski A."/>
            <person name="Kreff E."/>
            <person name="Dieguez M.J."/>
            <person name="Sacco F."/>
        </authorList>
    </citation>
    <scope>NUCLEOTIDE SEQUENCE [LARGE SCALE GENOMIC DNA]</scope>
    <source>
        <strain evidence="2 3">RO10H11247</strain>
    </source>
</reference>
<name>A0A0L6VPS0_9BASI</name>
<keyword evidence="3" id="KW-1185">Reference proteome</keyword>
<protein>
    <submittedName>
        <fullName evidence="2">Uncharacterized protein</fullName>
    </submittedName>
</protein>
<dbReference type="AlphaFoldDB" id="A0A0L6VPS0"/>
<feature type="non-terminal residue" evidence="2">
    <location>
        <position position="1"/>
    </location>
</feature>
<proteinExistence type="predicted"/>